<reference evidence="2" key="1">
    <citation type="submission" date="2017-04" db="EMBL/GenBank/DDBJ databases">
        <title>Function of individual gut microbiota members based on whole genome sequencing of pure cultures obtained from chicken caecum.</title>
        <authorList>
            <person name="Medvecky M."/>
            <person name="Cejkova D."/>
            <person name="Polansky O."/>
            <person name="Karasova D."/>
            <person name="Kubasova T."/>
            <person name="Cizek A."/>
            <person name="Rychlik I."/>
        </authorList>
    </citation>
    <scope>NUCLEOTIDE SEQUENCE [LARGE SCALE GENOMIC DNA]</scope>
    <source>
        <strain evidence="2">An178</strain>
    </source>
</reference>
<dbReference type="Proteomes" id="UP000195447">
    <property type="component" value="Unassembled WGS sequence"/>
</dbReference>
<dbReference type="AlphaFoldDB" id="A0A1Y4LKY2"/>
<evidence type="ECO:0000313" key="1">
    <source>
        <dbReference type="EMBL" id="OUP57346.1"/>
    </source>
</evidence>
<dbReference type="InterPro" id="IPR014942">
    <property type="entry name" value="AbiEii"/>
</dbReference>
<sequence>MMERFLERVTYSKYKDDFIVRGGILVTSMIGISMRSTMDIDTTIRNFDLTKEETTRIVNEIKDISLDDHIEFILNDVSDIMDNMEYPGIRIYMDAKLENLIVPIKIDISTGDVITPREIRYEYPLLLEDKSIQLWSYNLETILAEKIQTILSRGLLNTRMRDFYDVTTLFDRYNDSINYNDLSLAFDKTCRKRETPSVLEHYEEILCSIREDSTLQNLWKNNCRKYRLLLFFAKIMKSFENNQVFFLLNPKNSWCYILTL</sequence>
<comment type="caution">
    <text evidence="1">The sequence shown here is derived from an EMBL/GenBank/DDBJ whole genome shotgun (WGS) entry which is preliminary data.</text>
</comment>
<name>A0A1Y4LKY2_9FIRM</name>
<protein>
    <submittedName>
        <fullName evidence="1">Abortive phage infection protein</fullName>
    </submittedName>
</protein>
<gene>
    <name evidence="1" type="ORF">B5F14_08960</name>
</gene>
<proteinExistence type="predicted"/>
<dbReference type="RefSeq" id="WP_087159065.1">
    <property type="nucleotide sequence ID" value="NZ_NFKM01000021.1"/>
</dbReference>
<accession>A0A1Y4LKY2</accession>
<organism evidence="1 2">
    <name type="scientific">Faecalitalea cylindroides</name>
    <dbReference type="NCBI Taxonomy" id="39483"/>
    <lineage>
        <taxon>Bacteria</taxon>
        <taxon>Bacillati</taxon>
        <taxon>Bacillota</taxon>
        <taxon>Erysipelotrichia</taxon>
        <taxon>Erysipelotrichales</taxon>
        <taxon>Erysipelotrichaceae</taxon>
        <taxon>Faecalitalea</taxon>
    </lineage>
</organism>
<evidence type="ECO:0000313" key="2">
    <source>
        <dbReference type="Proteomes" id="UP000195447"/>
    </source>
</evidence>
<keyword evidence="2" id="KW-1185">Reference proteome</keyword>
<dbReference type="EMBL" id="NFKM01000021">
    <property type="protein sequence ID" value="OUP57346.1"/>
    <property type="molecule type" value="Genomic_DNA"/>
</dbReference>
<dbReference type="Pfam" id="PF08843">
    <property type="entry name" value="AbiEii"/>
    <property type="match status" value="1"/>
</dbReference>